<sequence>MAWVGGLLNVRIRRLPGQRTIAAALRHGVDTARHKFHKAMHAHEGDSVSGSSTQRSERERHAG</sequence>
<reference evidence="2 3" key="1">
    <citation type="submission" date="2020-08" db="EMBL/GenBank/DDBJ databases">
        <title>Studying the diversity of plant-associated saprophytic bacteria and their role in host health and plant-pathogen interactions.</title>
        <authorList>
            <person name="Potnis N."/>
        </authorList>
    </citation>
    <scope>NUCLEOTIDE SEQUENCE [LARGE SCALE GENOMIC DNA]</scope>
    <source>
        <strain evidence="2 3">F16</strain>
    </source>
</reference>
<dbReference type="EMBL" id="JACHNS010000001">
    <property type="protein sequence ID" value="MBB4591705.1"/>
    <property type="molecule type" value="Genomic_DNA"/>
</dbReference>
<evidence type="ECO:0000256" key="1">
    <source>
        <dbReference type="SAM" id="MobiDB-lite"/>
    </source>
</evidence>
<gene>
    <name evidence="2" type="ORF">FHR60_000328</name>
</gene>
<comment type="caution">
    <text evidence="2">The sequence shown here is derived from an EMBL/GenBank/DDBJ whole genome shotgun (WGS) entry which is preliminary data.</text>
</comment>
<evidence type="ECO:0000313" key="3">
    <source>
        <dbReference type="Proteomes" id="UP000554726"/>
    </source>
</evidence>
<evidence type="ECO:0000313" key="2">
    <source>
        <dbReference type="EMBL" id="MBB4591705.1"/>
    </source>
</evidence>
<evidence type="ECO:0008006" key="4">
    <source>
        <dbReference type="Google" id="ProtNLM"/>
    </source>
</evidence>
<feature type="region of interest" description="Disordered" evidence="1">
    <location>
        <begin position="38"/>
        <end position="63"/>
    </location>
</feature>
<name>A0ABR6JG19_9XANT</name>
<keyword evidence="3" id="KW-1185">Reference proteome</keyword>
<proteinExistence type="predicted"/>
<dbReference type="Proteomes" id="UP000554726">
    <property type="component" value="Unassembled WGS sequence"/>
</dbReference>
<accession>A0ABR6JG19</accession>
<protein>
    <recommendedName>
        <fullName evidence="4">Transposase</fullName>
    </recommendedName>
</protein>
<organism evidence="2 3">
    <name type="scientific">Xanthomonas cannabis</name>
    <dbReference type="NCBI Taxonomy" id="1885674"/>
    <lineage>
        <taxon>Bacteria</taxon>
        <taxon>Pseudomonadati</taxon>
        <taxon>Pseudomonadota</taxon>
        <taxon>Gammaproteobacteria</taxon>
        <taxon>Lysobacterales</taxon>
        <taxon>Lysobacteraceae</taxon>
        <taxon>Xanthomonas</taxon>
    </lineage>
</organism>